<evidence type="ECO:0000313" key="2">
    <source>
        <dbReference type="Proteomes" id="UP001152795"/>
    </source>
</evidence>
<dbReference type="Proteomes" id="UP001152795">
    <property type="component" value="Unassembled WGS sequence"/>
</dbReference>
<evidence type="ECO:0000313" key="1">
    <source>
        <dbReference type="EMBL" id="CAB3978297.1"/>
    </source>
</evidence>
<dbReference type="EMBL" id="CACRXK020000102">
    <property type="protein sequence ID" value="CAB3978297.1"/>
    <property type="molecule type" value="Genomic_DNA"/>
</dbReference>
<dbReference type="AlphaFoldDB" id="A0A7D9D718"/>
<organism evidence="1 2">
    <name type="scientific">Paramuricea clavata</name>
    <name type="common">Red gorgonian</name>
    <name type="synonym">Violescent sea-whip</name>
    <dbReference type="NCBI Taxonomy" id="317549"/>
    <lineage>
        <taxon>Eukaryota</taxon>
        <taxon>Metazoa</taxon>
        <taxon>Cnidaria</taxon>
        <taxon>Anthozoa</taxon>
        <taxon>Octocorallia</taxon>
        <taxon>Malacalcyonacea</taxon>
        <taxon>Plexauridae</taxon>
        <taxon>Paramuricea</taxon>
    </lineage>
</organism>
<protein>
    <submittedName>
        <fullName evidence="1">Uncharacterized protein</fullName>
    </submittedName>
</protein>
<accession>A0A7D9D718</accession>
<sequence>MNAKKTSIPVTPMKSNFLPVPSIQLVIVCVSLAVALTMAALIIFVDVASPSLADIFLSPKYFPLGQGLQLRSRRWTKSKFECDKHCASNDDNFRRFGGVQCGRAVWKSKEHHGEGDRYVSRIDTLYKLFENSSAAVGYFTNYWTGRLDDSQALPLDHYFDETQISPQAGGNYRAYRWEPVAVSGETEHSKQARHIHYIFVQGRVFARLLVQGFNNSHDQRLAVDFAGRLAGTMAGLIEKHEPSSVRKFLLSVQRGIRYVIRSTPGIFVQKLSTALQLLSCCCSSVLNSTWSSWHRWFLSQLKSLWRHVTGSSIRDLHFLGVAVAVLVVHKVQILLSHYGEMSFSHIKCRSMVTTAVENNRRQQLIGQGFDSEF</sequence>
<reference evidence="1" key="1">
    <citation type="submission" date="2020-04" db="EMBL/GenBank/DDBJ databases">
        <authorList>
            <person name="Alioto T."/>
            <person name="Alioto T."/>
            <person name="Gomez Garrido J."/>
        </authorList>
    </citation>
    <scope>NUCLEOTIDE SEQUENCE</scope>
    <source>
        <strain evidence="1">A484AB</strain>
    </source>
</reference>
<name>A0A7D9D718_PARCT</name>
<gene>
    <name evidence="1" type="ORF">PACLA_8A072858</name>
</gene>
<dbReference type="OrthoDB" id="5950921at2759"/>
<comment type="caution">
    <text evidence="1">The sequence shown here is derived from an EMBL/GenBank/DDBJ whole genome shotgun (WGS) entry which is preliminary data.</text>
</comment>
<keyword evidence="2" id="KW-1185">Reference proteome</keyword>
<proteinExistence type="predicted"/>